<dbReference type="NCBIfam" id="TIGR02228">
    <property type="entry name" value="sigpep_I_arch"/>
    <property type="match status" value="1"/>
</dbReference>
<dbReference type="SUPFAM" id="SSF51306">
    <property type="entry name" value="LexA/Signal peptidase"/>
    <property type="match status" value="1"/>
</dbReference>
<dbReference type="AlphaFoldDB" id="A0A2C9CC50"/>
<dbReference type="KEGG" id="kst:KSMBR1_0853"/>
<accession>A0A2C9CC50</accession>
<gene>
    <name evidence="8" type="ORF">KSMBR1_0853</name>
</gene>
<dbReference type="GO" id="GO:0009003">
    <property type="term" value="F:signal peptidase activity"/>
    <property type="evidence" value="ECO:0007669"/>
    <property type="project" value="UniProtKB-EC"/>
</dbReference>
<comment type="subcellular location">
    <subcellularLocation>
        <location evidence="1">Membrane</location>
    </subcellularLocation>
</comment>
<dbReference type="InterPro" id="IPR036286">
    <property type="entry name" value="LexA/Signal_pep-like_sf"/>
</dbReference>
<proteinExistence type="predicted"/>
<dbReference type="InterPro" id="IPR015927">
    <property type="entry name" value="Peptidase_S24_S26A/B/C"/>
</dbReference>
<dbReference type="CDD" id="cd06462">
    <property type="entry name" value="Peptidase_S24_S26"/>
    <property type="match status" value="1"/>
</dbReference>
<sequence length="202" mass="22923">MMQKENHNNISGEVLHAIVNVWDQTNEMFTIPIVGRSMYPLIREGDNVLVECGYSQIRRGDIIAFRSENKLIVHRVLTISEKGTGFSFITKGDNVPHADPVVSHSEIIGKVSAIKRGEKMLSLDTFAGRSTGWLIIRSTPVVRALCGFQRNIFTGNKQDCNKTIVNRGTRFLFLLFRKVIFLFLCRGKAPENKSIFINRRLI</sequence>
<dbReference type="InterPro" id="IPR001733">
    <property type="entry name" value="Peptidase_S26B"/>
</dbReference>
<keyword evidence="3" id="KW-0812">Transmembrane</keyword>
<name>A0A2C9CC50_KUEST</name>
<evidence type="ECO:0000256" key="3">
    <source>
        <dbReference type="ARBA" id="ARBA00022692"/>
    </source>
</evidence>
<keyword evidence="9" id="KW-1185">Reference proteome</keyword>
<keyword evidence="2" id="KW-0378">Hydrolase</keyword>
<dbReference type="EC" id="3.4.21.89" evidence="6"/>
<evidence type="ECO:0000256" key="1">
    <source>
        <dbReference type="ARBA" id="ARBA00004370"/>
    </source>
</evidence>
<dbReference type="OrthoDB" id="285435at2"/>
<evidence type="ECO:0000256" key="6">
    <source>
        <dbReference type="NCBIfam" id="TIGR02228"/>
    </source>
</evidence>
<evidence type="ECO:0000256" key="5">
    <source>
        <dbReference type="ARBA" id="ARBA00023136"/>
    </source>
</evidence>
<evidence type="ECO:0000313" key="8">
    <source>
        <dbReference type="EMBL" id="SOH03364.1"/>
    </source>
</evidence>
<evidence type="ECO:0000259" key="7">
    <source>
        <dbReference type="Pfam" id="PF00717"/>
    </source>
</evidence>
<dbReference type="RefSeq" id="WP_099324214.1">
    <property type="nucleotide sequence ID" value="NZ_LT934425.1"/>
</dbReference>
<evidence type="ECO:0000256" key="2">
    <source>
        <dbReference type="ARBA" id="ARBA00022670"/>
    </source>
</evidence>
<evidence type="ECO:0000313" key="9">
    <source>
        <dbReference type="Proteomes" id="UP000221734"/>
    </source>
</evidence>
<evidence type="ECO:0000256" key="4">
    <source>
        <dbReference type="ARBA" id="ARBA00022989"/>
    </source>
</evidence>
<reference evidence="9" key="1">
    <citation type="submission" date="2017-10" db="EMBL/GenBank/DDBJ databases">
        <authorList>
            <person name="Frank J."/>
        </authorList>
    </citation>
    <scope>NUCLEOTIDE SEQUENCE [LARGE SCALE GENOMIC DNA]</scope>
</reference>
<keyword evidence="5" id="KW-0472">Membrane</keyword>
<feature type="domain" description="Peptidase S24/S26A/S26B/S26C" evidence="7">
    <location>
        <begin position="23"/>
        <end position="111"/>
    </location>
</feature>
<dbReference type="GO" id="GO:0016020">
    <property type="term" value="C:membrane"/>
    <property type="evidence" value="ECO:0007669"/>
    <property type="project" value="UniProtKB-SubCell"/>
</dbReference>
<protein>
    <recommendedName>
        <fullName evidence="6">Signal peptidase I</fullName>
        <ecNumber evidence="6">3.4.21.89</ecNumber>
    </recommendedName>
</protein>
<dbReference type="GO" id="GO:0004252">
    <property type="term" value="F:serine-type endopeptidase activity"/>
    <property type="evidence" value="ECO:0007669"/>
    <property type="project" value="UniProtKB-UniRule"/>
</dbReference>
<dbReference type="Gene3D" id="2.10.109.10">
    <property type="entry name" value="Umud Fragment, subunit A"/>
    <property type="match status" value="1"/>
</dbReference>
<organism evidence="8 9">
    <name type="scientific">Kuenenia stuttgartiensis</name>
    <dbReference type="NCBI Taxonomy" id="174633"/>
    <lineage>
        <taxon>Bacteria</taxon>
        <taxon>Pseudomonadati</taxon>
        <taxon>Planctomycetota</taxon>
        <taxon>Candidatus Brocadiia</taxon>
        <taxon>Candidatus Brocadiales</taxon>
        <taxon>Candidatus Brocadiaceae</taxon>
        <taxon>Candidatus Kuenenia</taxon>
    </lineage>
</organism>
<dbReference type="EMBL" id="LT934425">
    <property type="protein sequence ID" value="SOH03364.1"/>
    <property type="molecule type" value="Genomic_DNA"/>
</dbReference>
<keyword evidence="2" id="KW-0645">Protease</keyword>
<dbReference type="Pfam" id="PF00717">
    <property type="entry name" value="Peptidase_S24"/>
    <property type="match status" value="1"/>
</dbReference>
<dbReference type="GO" id="GO:0006465">
    <property type="term" value="P:signal peptide processing"/>
    <property type="evidence" value="ECO:0007669"/>
    <property type="project" value="UniProtKB-UniRule"/>
</dbReference>
<keyword evidence="4" id="KW-1133">Transmembrane helix</keyword>
<dbReference type="Proteomes" id="UP000221734">
    <property type="component" value="Chromosome Kuenenia_stuttgartiensis_MBR1"/>
</dbReference>